<evidence type="ECO:0000313" key="7">
    <source>
        <dbReference type="Proteomes" id="UP000815677"/>
    </source>
</evidence>
<keyword evidence="3" id="KW-0862">Zinc</keyword>
<dbReference type="InterPro" id="IPR002893">
    <property type="entry name" value="Znf_MYND"/>
</dbReference>
<evidence type="ECO:0000256" key="1">
    <source>
        <dbReference type="ARBA" id="ARBA00022723"/>
    </source>
</evidence>
<evidence type="ECO:0000256" key="2">
    <source>
        <dbReference type="ARBA" id="ARBA00022771"/>
    </source>
</evidence>
<organism evidence="6 7">
    <name type="scientific">Mycena chlorophos</name>
    <name type="common">Agaric fungus</name>
    <name type="synonym">Agaricus chlorophos</name>
    <dbReference type="NCBI Taxonomy" id="658473"/>
    <lineage>
        <taxon>Eukaryota</taxon>
        <taxon>Fungi</taxon>
        <taxon>Dikarya</taxon>
        <taxon>Basidiomycota</taxon>
        <taxon>Agaricomycotina</taxon>
        <taxon>Agaricomycetes</taxon>
        <taxon>Agaricomycetidae</taxon>
        <taxon>Agaricales</taxon>
        <taxon>Marasmiineae</taxon>
        <taxon>Mycenaceae</taxon>
        <taxon>Mycena</taxon>
    </lineage>
</organism>
<protein>
    <recommendedName>
        <fullName evidence="5">MYND-type domain-containing protein</fullName>
    </recommendedName>
</protein>
<dbReference type="Proteomes" id="UP000815677">
    <property type="component" value="Unassembled WGS sequence"/>
</dbReference>
<accession>A0ABQ0L7Q6</accession>
<dbReference type="EMBL" id="DF843160">
    <property type="protein sequence ID" value="GAT47128.1"/>
    <property type="molecule type" value="Genomic_DNA"/>
</dbReference>
<reference evidence="6" key="1">
    <citation type="submission" date="2014-09" db="EMBL/GenBank/DDBJ databases">
        <title>Genome sequence of the luminous mushroom Mycena chlorophos for searching fungal bioluminescence genes.</title>
        <authorList>
            <person name="Tanaka Y."/>
            <person name="Kasuga D."/>
            <person name="Oba Y."/>
            <person name="Hase S."/>
            <person name="Sato K."/>
            <person name="Oba Y."/>
            <person name="Sakakibara Y."/>
        </authorList>
    </citation>
    <scope>NUCLEOTIDE SEQUENCE</scope>
</reference>
<dbReference type="Gene3D" id="6.10.140.2220">
    <property type="match status" value="1"/>
</dbReference>
<name>A0ABQ0L7Q6_MYCCL</name>
<keyword evidence="7" id="KW-1185">Reference proteome</keyword>
<gene>
    <name evidence="6" type="ORF">MCHLO_04608</name>
</gene>
<sequence>MPTNSKTLELNGKQYPLAGLLSEMVLAADDLSKNAHLPPETALPADTDLSDEDYNKVYSQIRAFGIFPREVLDIFASAFAAKHLPNLAAALRRLSPTTQPRAMTATIHIFSLLPEPKRQPYVRKFLQNNDASKGLGNIIADAFVRGLTWGIPKGFDAHCTLIINVLFWSDPKMGDDGKAAVDKDLRKKLEEALIATMEREDVKALDRRDRVDIERLRGLLKPVEMMPASYYLDSTRGYLEGQVDVCGGDSVDPDRMCAEEGVSFCSRCKTVKYCGTACQNWHWKHGHKAHCFPTTY</sequence>
<dbReference type="SUPFAM" id="SSF144232">
    <property type="entry name" value="HIT/MYND zinc finger-like"/>
    <property type="match status" value="1"/>
</dbReference>
<evidence type="ECO:0000259" key="5">
    <source>
        <dbReference type="PROSITE" id="PS50865"/>
    </source>
</evidence>
<proteinExistence type="predicted"/>
<dbReference type="PROSITE" id="PS50865">
    <property type="entry name" value="ZF_MYND_2"/>
    <property type="match status" value="1"/>
</dbReference>
<dbReference type="Pfam" id="PF01753">
    <property type="entry name" value="zf-MYND"/>
    <property type="match status" value="1"/>
</dbReference>
<keyword evidence="1" id="KW-0479">Metal-binding</keyword>
<keyword evidence="2 4" id="KW-0863">Zinc-finger</keyword>
<evidence type="ECO:0000313" key="6">
    <source>
        <dbReference type="EMBL" id="GAT47128.1"/>
    </source>
</evidence>
<evidence type="ECO:0000256" key="4">
    <source>
        <dbReference type="PROSITE-ProRule" id="PRU00134"/>
    </source>
</evidence>
<feature type="domain" description="MYND-type" evidence="5">
    <location>
        <begin position="243"/>
        <end position="291"/>
    </location>
</feature>
<evidence type="ECO:0000256" key="3">
    <source>
        <dbReference type="ARBA" id="ARBA00022833"/>
    </source>
</evidence>